<evidence type="ECO:0000313" key="3">
    <source>
        <dbReference type="EMBL" id="KTD47803.1"/>
    </source>
</evidence>
<feature type="transmembrane region" description="Helical" evidence="1">
    <location>
        <begin position="324"/>
        <end position="347"/>
    </location>
</feature>
<dbReference type="Proteomes" id="UP000254230">
    <property type="component" value="Unassembled WGS sequence"/>
</dbReference>
<protein>
    <submittedName>
        <fullName evidence="4">Mating contact stabilization protein TraG</fullName>
    </submittedName>
</protein>
<evidence type="ECO:0000256" key="1">
    <source>
        <dbReference type="SAM" id="Phobius"/>
    </source>
</evidence>
<proteinExistence type="predicted"/>
<feature type="transmembrane region" description="Helical" evidence="1">
    <location>
        <begin position="56"/>
        <end position="74"/>
    </location>
</feature>
<keyword evidence="5" id="KW-1185">Reference proteome</keyword>
<dbReference type="EMBL" id="UGOW01000001">
    <property type="protein sequence ID" value="STY16696.1"/>
    <property type="molecule type" value="Genomic_DNA"/>
</dbReference>
<dbReference type="RefSeq" id="WP_058474334.1">
    <property type="nucleotide sequence ID" value="NZ_CAAAIL010000008.1"/>
</dbReference>
<feature type="transmembrane region" description="Helical" evidence="1">
    <location>
        <begin position="29"/>
        <end position="49"/>
    </location>
</feature>
<evidence type="ECO:0000313" key="5">
    <source>
        <dbReference type="Proteomes" id="UP000054639"/>
    </source>
</evidence>
<dbReference type="NCBIfam" id="NF010295">
    <property type="entry name" value="PRK13735.1"/>
    <property type="match status" value="1"/>
</dbReference>
<keyword evidence="1" id="KW-0812">Transmembrane</keyword>
<dbReference type="EMBL" id="LNYR01000031">
    <property type="protein sequence ID" value="KTD47803.1"/>
    <property type="molecule type" value="Genomic_DNA"/>
</dbReference>
<dbReference type="Pfam" id="PF07916">
    <property type="entry name" value="TraG_N"/>
    <property type="match status" value="1"/>
</dbReference>
<dbReference type="STRING" id="45072.Lqua_2196"/>
<dbReference type="AlphaFoldDB" id="A0A378KQV3"/>
<evidence type="ECO:0000313" key="6">
    <source>
        <dbReference type="Proteomes" id="UP000254230"/>
    </source>
</evidence>
<sequence>MVTIHVLAAGELFQHVLNAIAAFMKQDSFIGLLRITALIGIVMATVGFLKTRDPMAFGRWFMGYVLFVNLVLLPKTSVLIDDISSQTPKLVDNVPVVFALSASLVTTIGYGLAQSYDALLSMPDDLQYTRTGALFGSRLILASTDFRITDPILKEEMDQYFRSCVVGDIRLNRKYSVGDLANSTNLWDLITARASPLRMTRVNNKLVPCVEAAKPDGQYSLRKKLDAEIKKAYSFFGINLFGKPEHTTYERLFETHLKSAFDYYQGLTDASGNIFLQSMMINAIGDGVAHYQAFTDSTAGIVNQQFTKSQVQHRWSWEIAGLKALWFLPLLHTWLTLLLFGVFPLIIVLTTLPDGTRILYGYLQFFLSLQFWPVMFAILNAGMALYGSHQSGEYGQFTMVNIDKIDELHNDISGVSGYMMMLIPFLANGLVSNLGAAFSNLATSMTGHVQGSTMAVAGEAASASFGLGQTSFYNTNANNFSANKHDSNWSHMHGMHTEQLSTGVLKTITGSGERVFDVSPGMSRGAVSINASEGLSGSLNQAYETSKQAASNESQHFQTSLSNFAHRALQLSQLQGHDMRLGDGVSASESGQYSQALSTMTNIAKDVAHRTGVSTEDALSHLTNGGWGSHIGVKSDSSLAGKVLALGTGINGGVDAHLKFDRSSNSSDRYHNGSDNAVSAREAQDFNKALNYVSHFAQTHHFDNSHSQAAHLSNQLGADLREAQTASHNYDASLSKSERIQQAKNYVESHSSQINTDLNQAFPAYVASRVGESTRDELFSHPGDTQALHKLQALGDDFISSKRDDLINDFGNKQQSNQIDSFYQSEQSHLVSKQDSLGREYEKNSHAITQETKSLKVGIDDEKIKHLQQDVKHQINTFTTQSNNGGILIDNKHSTLKNETNNEIKEGKVNAQKNTVLNEKLLKNSGLHNKGE</sequence>
<reference evidence="3 5" key="1">
    <citation type="submission" date="2015-11" db="EMBL/GenBank/DDBJ databases">
        <title>Genomic analysis of 38 Legionella species identifies large and diverse effector repertoires.</title>
        <authorList>
            <person name="Burstein D."/>
            <person name="Amaro F."/>
            <person name="Zusman T."/>
            <person name="Lifshitz Z."/>
            <person name="Cohen O."/>
            <person name="Gilbert J.A."/>
            <person name="Pupko T."/>
            <person name="Shuman H.A."/>
            <person name="Segal G."/>
        </authorList>
    </citation>
    <scope>NUCLEOTIDE SEQUENCE [LARGE SCALE GENOMIC DNA]</scope>
    <source>
        <strain evidence="3 5">ATCC 49507</strain>
    </source>
</reference>
<reference evidence="4 6" key="2">
    <citation type="submission" date="2018-06" db="EMBL/GenBank/DDBJ databases">
        <authorList>
            <consortium name="Pathogen Informatics"/>
            <person name="Doyle S."/>
        </authorList>
    </citation>
    <scope>NUCLEOTIDE SEQUENCE [LARGE SCALE GENOMIC DNA]</scope>
    <source>
        <strain evidence="4 6">NCTC12376</strain>
    </source>
</reference>
<keyword evidence="1" id="KW-0472">Membrane</keyword>
<dbReference type="InterPro" id="IPR012931">
    <property type="entry name" value="TraG_N_Proteobacteria"/>
</dbReference>
<evidence type="ECO:0000313" key="4">
    <source>
        <dbReference type="EMBL" id="STY16696.1"/>
    </source>
</evidence>
<feature type="transmembrane region" description="Helical" evidence="1">
    <location>
        <begin position="94"/>
        <end position="113"/>
    </location>
</feature>
<accession>A0A378KQV3</accession>
<gene>
    <name evidence="4" type="primary">traG_1</name>
    <name evidence="3" type="ORF">Lqua_2196</name>
    <name evidence="4" type="ORF">NCTC12376_00487</name>
</gene>
<feature type="transmembrane region" description="Helical" evidence="1">
    <location>
        <begin position="359"/>
        <end position="379"/>
    </location>
</feature>
<feature type="domain" description="TraG N-terminal Proteobacteria" evidence="2">
    <location>
        <begin position="3"/>
        <end position="451"/>
    </location>
</feature>
<organism evidence="4 6">
    <name type="scientific">Legionella quateirensis</name>
    <dbReference type="NCBI Taxonomy" id="45072"/>
    <lineage>
        <taxon>Bacteria</taxon>
        <taxon>Pseudomonadati</taxon>
        <taxon>Pseudomonadota</taxon>
        <taxon>Gammaproteobacteria</taxon>
        <taxon>Legionellales</taxon>
        <taxon>Legionellaceae</taxon>
        <taxon>Legionella</taxon>
    </lineage>
</organism>
<dbReference type="OrthoDB" id="5555296at2"/>
<name>A0A378KQV3_9GAMM</name>
<keyword evidence="1" id="KW-1133">Transmembrane helix</keyword>
<evidence type="ECO:0000259" key="2">
    <source>
        <dbReference type="Pfam" id="PF07916"/>
    </source>
</evidence>
<dbReference type="Proteomes" id="UP000054639">
    <property type="component" value="Unassembled WGS sequence"/>
</dbReference>